<evidence type="ECO:0000256" key="1">
    <source>
        <dbReference type="ARBA" id="ARBA00007665"/>
    </source>
</evidence>
<accession>A0AAD9MNJ3</accession>
<dbReference type="InterPro" id="IPR036956">
    <property type="entry name" value="Impact_N_sf"/>
</dbReference>
<evidence type="ECO:0000313" key="4">
    <source>
        <dbReference type="EMBL" id="KAK2139870.1"/>
    </source>
</evidence>
<dbReference type="PROSITE" id="PS50835">
    <property type="entry name" value="IG_LIKE"/>
    <property type="match status" value="1"/>
</dbReference>
<dbReference type="GO" id="GO:0140469">
    <property type="term" value="P:GCN2-mediated signaling"/>
    <property type="evidence" value="ECO:0007669"/>
    <property type="project" value="TreeGrafter"/>
</dbReference>
<dbReference type="PANTHER" id="PTHR16301:SF25">
    <property type="entry name" value="PROTEIN IMPACT"/>
    <property type="match status" value="1"/>
</dbReference>
<dbReference type="Gene3D" id="2.60.40.10">
    <property type="entry name" value="Immunoglobulins"/>
    <property type="match status" value="1"/>
</dbReference>
<comment type="caution">
    <text evidence="4">The sequence shown here is derived from an EMBL/GenBank/DDBJ whole genome shotgun (WGS) entry which is preliminary data.</text>
</comment>
<name>A0AAD9MNJ3_9ANNE</name>
<gene>
    <name evidence="4" type="ORF">LSH36_1582g00029</name>
</gene>
<evidence type="ECO:0000259" key="3">
    <source>
        <dbReference type="PROSITE" id="PS50835"/>
    </source>
</evidence>
<dbReference type="Pfam" id="PF01205">
    <property type="entry name" value="Impact_N"/>
    <property type="match status" value="1"/>
</dbReference>
<dbReference type="SMART" id="SM00409">
    <property type="entry name" value="IG"/>
    <property type="match status" value="1"/>
</dbReference>
<keyword evidence="2" id="KW-0812">Transmembrane</keyword>
<dbReference type="SUPFAM" id="SSF54211">
    <property type="entry name" value="Ribosomal protein S5 domain 2-like"/>
    <property type="match status" value="1"/>
</dbReference>
<dbReference type="InterPro" id="IPR003598">
    <property type="entry name" value="Ig_sub2"/>
</dbReference>
<dbReference type="GO" id="GO:0005737">
    <property type="term" value="C:cytoplasm"/>
    <property type="evidence" value="ECO:0007669"/>
    <property type="project" value="TreeGrafter"/>
</dbReference>
<feature type="transmembrane region" description="Helical" evidence="2">
    <location>
        <begin position="292"/>
        <end position="314"/>
    </location>
</feature>
<dbReference type="InterPro" id="IPR013783">
    <property type="entry name" value="Ig-like_fold"/>
</dbReference>
<feature type="domain" description="Ig-like" evidence="3">
    <location>
        <begin position="12"/>
        <end position="103"/>
    </location>
</feature>
<protein>
    <recommendedName>
        <fullName evidence="3">Ig-like domain-containing protein</fullName>
    </recommendedName>
</protein>
<organism evidence="4 5">
    <name type="scientific">Paralvinella palmiformis</name>
    <dbReference type="NCBI Taxonomy" id="53620"/>
    <lineage>
        <taxon>Eukaryota</taxon>
        <taxon>Metazoa</taxon>
        <taxon>Spiralia</taxon>
        <taxon>Lophotrochozoa</taxon>
        <taxon>Annelida</taxon>
        <taxon>Polychaeta</taxon>
        <taxon>Sedentaria</taxon>
        <taxon>Canalipalpata</taxon>
        <taxon>Terebellida</taxon>
        <taxon>Terebelliformia</taxon>
        <taxon>Alvinellidae</taxon>
        <taxon>Paralvinella</taxon>
    </lineage>
</organism>
<dbReference type="PANTHER" id="PTHR16301">
    <property type="entry name" value="IMPACT-RELATED"/>
    <property type="match status" value="1"/>
</dbReference>
<keyword evidence="2" id="KW-1133">Transmembrane helix</keyword>
<dbReference type="InterPro" id="IPR023582">
    <property type="entry name" value="Impact"/>
</dbReference>
<dbReference type="Gene3D" id="3.30.230.30">
    <property type="entry name" value="Impact, N-terminal domain"/>
    <property type="match status" value="1"/>
</dbReference>
<dbReference type="InterPro" id="IPR001498">
    <property type="entry name" value="Impact_N"/>
</dbReference>
<keyword evidence="2" id="KW-0472">Membrane</keyword>
<evidence type="ECO:0000313" key="5">
    <source>
        <dbReference type="Proteomes" id="UP001208570"/>
    </source>
</evidence>
<proteinExistence type="inferred from homology"/>
<dbReference type="SUPFAM" id="SSF48726">
    <property type="entry name" value="Immunoglobulin"/>
    <property type="match status" value="1"/>
</dbReference>
<dbReference type="InterPro" id="IPR020568">
    <property type="entry name" value="Ribosomal_Su5_D2-typ_SF"/>
</dbReference>
<dbReference type="CDD" id="cd00096">
    <property type="entry name" value="Ig"/>
    <property type="match status" value="1"/>
</dbReference>
<evidence type="ECO:0000256" key="2">
    <source>
        <dbReference type="SAM" id="Phobius"/>
    </source>
</evidence>
<keyword evidence="5" id="KW-1185">Reference proteome</keyword>
<sequence length="580" mass="65125">MFNLYYLSLDPPEITIRVTPEGHLIQDSDVTVSCIVNSRPEPSSIKWTNITDPDIQDLDCSHKNNTNCILTLSDINILDSGTYQCQVDNGVRGSPVSLNKNIIVYGPAQWYKLDPDDYVNGVSIGATTNFKVWVIARPLPRQDQWKWKFSPSNSSNVMITDPGHVHLTVSDDMADMISSPKIRPALPRFSKDPEIKINGNMAEIHFLTSGPLTHIKVENCVIGTDNCVTEIVKVPIRNKRQTVTTIHDFMATIKLVDPEAKNLLFSFWMYDGDVLLISQPTMVEVRKNNYKIITGASIGVLLVGFIVVIMIVLWRKGLLTKNLKLLIMEAAPLGNLRQYLKITANETYYNVTSLKTSDMNFINQIIEGVYAVHHLGVSKYIKFLDGLVREMKPFCVDALSRDTQATVLLTFILIANTVLEAFTAHDITTMKRNIEQNMSNEQHKRQATAQLSMPEDLATSIHVVRTPPKYYKGSTFQGSVIPTTSTDDVRPGLHAVYSDLRCARAAQNTYAYRLRTSNGDIFEHYYDDGEFGAGRKLINLMKEKDTINSMICVTHWSGGTHLGPSRFAHIIEAARIVLNL</sequence>
<dbReference type="InterPro" id="IPR007110">
    <property type="entry name" value="Ig-like_dom"/>
</dbReference>
<feature type="non-terminal residue" evidence="4">
    <location>
        <position position="1"/>
    </location>
</feature>
<dbReference type="AlphaFoldDB" id="A0AAD9MNJ3"/>
<dbReference type="InterPro" id="IPR003599">
    <property type="entry name" value="Ig_sub"/>
</dbReference>
<dbReference type="Proteomes" id="UP001208570">
    <property type="component" value="Unassembled WGS sequence"/>
</dbReference>
<dbReference type="EMBL" id="JAODUP010001581">
    <property type="protein sequence ID" value="KAK2139870.1"/>
    <property type="molecule type" value="Genomic_DNA"/>
</dbReference>
<dbReference type="InterPro" id="IPR036179">
    <property type="entry name" value="Ig-like_dom_sf"/>
</dbReference>
<dbReference type="GO" id="GO:0006446">
    <property type="term" value="P:regulation of translational initiation"/>
    <property type="evidence" value="ECO:0007669"/>
    <property type="project" value="TreeGrafter"/>
</dbReference>
<dbReference type="Pfam" id="PF13927">
    <property type="entry name" value="Ig_3"/>
    <property type="match status" value="1"/>
</dbReference>
<reference evidence="4" key="1">
    <citation type="journal article" date="2023" name="Mol. Biol. Evol.">
        <title>Third-Generation Sequencing Reveals the Adaptive Role of the Epigenome in Three Deep-Sea Polychaetes.</title>
        <authorList>
            <person name="Perez M."/>
            <person name="Aroh O."/>
            <person name="Sun Y."/>
            <person name="Lan Y."/>
            <person name="Juniper S.K."/>
            <person name="Young C.R."/>
            <person name="Angers B."/>
            <person name="Qian P.Y."/>
        </authorList>
    </citation>
    <scope>NUCLEOTIDE SEQUENCE</scope>
    <source>
        <strain evidence="4">P08H-3</strain>
    </source>
</reference>
<dbReference type="SMART" id="SM00408">
    <property type="entry name" value="IGc2"/>
    <property type="match status" value="1"/>
</dbReference>
<comment type="similarity">
    <text evidence="1">Belongs to the IMPACT family.</text>
</comment>